<reference evidence="2" key="1">
    <citation type="submission" date="2015-01" db="EMBL/GenBank/DDBJ databases">
        <authorList>
            <person name="Aksoy S."/>
            <person name="Warren W."/>
            <person name="Wilson R.K."/>
        </authorList>
    </citation>
    <scope>NUCLEOTIDE SEQUENCE [LARGE SCALE GENOMIC DNA]</scope>
    <source>
        <strain evidence="2">IAEA</strain>
    </source>
</reference>
<dbReference type="AlphaFoldDB" id="A0A1B0BU71"/>
<dbReference type="EMBL" id="JXJN01020517">
    <property type="status" value="NOT_ANNOTATED_CDS"/>
    <property type="molecule type" value="Genomic_DNA"/>
</dbReference>
<dbReference type="EnsemblMetazoa" id="GPPI040640-RA">
    <property type="protein sequence ID" value="GPPI040640-PA"/>
    <property type="gene ID" value="GPPI040640"/>
</dbReference>
<sequence>MNRHHRSKRSNRKVIYSTLRWWKITKKPLQFDGWYTVLSHNKARKYFSINPDECCKRPEDCSRLKIGSIVSPLLLTAAAALKAAPAAVLANFERSNCGGNNPVGLELVGEALALNSAGDIFTPALANKREANSGSKALGIGSTGKSLVEIPRCCRDICECKELRDFATVPHNTQR</sequence>
<evidence type="ECO:0000313" key="1">
    <source>
        <dbReference type="EnsemblMetazoa" id="GPPI040640-PA"/>
    </source>
</evidence>
<proteinExistence type="predicted"/>
<name>A0A1B0BU71_9MUSC</name>
<organism evidence="1 2">
    <name type="scientific">Glossina palpalis gambiensis</name>
    <dbReference type="NCBI Taxonomy" id="67801"/>
    <lineage>
        <taxon>Eukaryota</taxon>
        <taxon>Metazoa</taxon>
        <taxon>Ecdysozoa</taxon>
        <taxon>Arthropoda</taxon>
        <taxon>Hexapoda</taxon>
        <taxon>Insecta</taxon>
        <taxon>Pterygota</taxon>
        <taxon>Neoptera</taxon>
        <taxon>Endopterygota</taxon>
        <taxon>Diptera</taxon>
        <taxon>Brachycera</taxon>
        <taxon>Muscomorpha</taxon>
        <taxon>Hippoboscoidea</taxon>
        <taxon>Glossinidae</taxon>
        <taxon>Glossina</taxon>
    </lineage>
</organism>
<protein>
    <submittedName>
        <fullName evidence="1">Uncharacterized protein</fullName>
    </submittedName>
</protein>
<dbReference type="VEuPathDB" id="VectorBase:GPPI040640"/>
<accession>A0A1B0BU71</accession>
<dbReference type="Proteomes" id="UP000092460">
    <property type="component" value="Unassembled WGS sequence"/>
</dbReference>
<keyword evidence="2" id="KW-1185">Reference proteome</keyword>
<reference evidence="1" key="2">
    <citation type="submission" date="2020-05" db="UniProtKB">
        <authorList>
            <consortium name="EnsemblMetazoa"/>
        </authorList>
    </citation>
    <scope>IDENTIFICATION</scope>
    <source>
        <strain evidence="1">IAEA</strain>
    </source>
</reference>
<evidence type="ECO:0000313" key="2">
    <source>
        <dbReference type="Proteomes" id="UP000092460"/>
    </source>
</evidence>